<dbReference type="SUPFAM" id="SSF53335">
    <property type="entry name" value="S-adenosyl-L-methionine-dependent methyltransferases"/>
    <property type="match status" value="1"/>
</dbReference>
<dbReference type="GO" id="GO:0032259">
    <property type="term" value="P:methylation"/>
    <property type="evidence" value="ECO:0007669"/>
    <property type="project" value="UniProtKB-KW"/>
</dbReference>
<organism evidence="9 10">
    <name type="scientific">Mycoplasma miroungirhinis</name>
    <dbReference type="NCBI Taxonomy" id="754516"/>
    <lineage>
        <taxon>Bacteria</taxon>
        <taxon>Bacillati</taxon>
        <taxon>Mycoplasmatota</taxon>
        <taxon>Mollicutes</taxon>
        <taxon>Mycoplasmataceae</taxon>
        <taxon>Mycoplasma</taxon>
    </lineage>
</organism>
<dbReference type="PROSITE" id="PS00092">
    <property type="entry name" value="N6_MTASE"/>
    <property type="match status" value="1"/>
</dbReference>
<keyword evidence="2 9" id="KW-0489">Methyltransferase</keyword>
<feature type="coiled-coil region" evidence="7">
    <location>
        <begin position="403"/>
        <end position="468"/>
    </location>
</feature>
<dbReference type="Proteomes" id="UP000502118">
    <property type="component" value="Chromosome"/>
</dbReference>
<dbReference type="GO" id="GO:0008170">
    <property type="term" value="F:N-methyltransferase activity"/>
    <property type="evidence" value="ECO:0007669"/>
    <property type="project" value="InterPro"/>
</dbReference>
<name>A0A6M4JCJ6_9MOLU</name>
<evidence type="ECO:0000259" key="8">
    <source>
        <dbReference type="Pfam" id="PF02384"/>
    </source>
</evidence>
<evidence type="ECO:0000256" key="6">
    <source>
        <dbReference type="ARBA" id="ARBA00047942"/>
    </source>
</evidence>
<sequence length="556" mass="65063">MAGIPASKIHVSMGDTLKQDWPFDKNDINTSKRLDAVISNPPYSLEWDPVNAASDPRFINYGLAPKSKADFAFLLHSYHHLEVDGIMAIVLPHGVLFRGNSEKAIRQQLIKNHAIDTIIGLPDNMFFNTNISTIIMILKKDQKETDGSIQFIDASSLYEKKDKFKKFNVSHIKQISHAVINKSNIKNFSRVVSLQEIEANDYNLNISRYIENFEKPDEFDLFALLNAKIPQKEIDSFANFWNIFPSLPNKLFTKDVQHQNYLVFKDINNLDNDILEDLEIKNYLLKFNDNLNNLKEFIKIKFNSLNSFKNKDDWKFWLEFDELFFKSYNNIHLIDKYQLYQIIHEINTAILEDVNVLAQYNVTNNFVLDNYKDLFELIEIKKTKQELSDNIIFSKDFLINTFFKNQQQQLDEITIQKDELVASIQELKDNKEKNDISDEEIAKLNNEIKTLENQNKDLKDKINNLTKQLSNDLISKIKNLTNEDFLNLLYTKWTEHLFIKIENKIEDILNSFIANLKTLFDKYSETMEDLNSQIKNTQQELISLLGDLKAEDEPKR</sequence>
<dbReference type="EMBL" id="CP053097">
    <property type="protein sequence ID" value="QJR43998.1"/>
    <property type="molecule type" value="Genomic_DNA"/>
</dbReference>
<dbReference type="InterPro" id="IPR029063">
    <property type="entry name" value="SAM-dependent_MTases_sf"/>
</dbReference>
<dbReference type="EC" id="2.1.1.72" evidence="1"/>
<evidence type="ECO:0000313" key="9">
    <source>
        <dbReference type="EMBL" id="QJR43998.1"/>
    </source>
</evidence>
<gene>
    <name evidence="9" type="ORF">HLA92_00875</name>
</gene>
<dbReference type="PRINTS" id="PR00507">
    <property type="entry name" value="N12N6MTFRASE"/>
</dbReference>
<keyword evidence="4" id="KW-0949">S-adenosyl-L-methionine</keyword>
<comment type="catalytic activity">
    <reaction evidence="6">
        <text>a 2'-deoxyadenosine in DNA + S-adenosyl-L-methionine = an N(6)-methyl-2'-deoxyadenosine in DNA + S-adenosyl-L-homocysteine + H(+)</text>
        <dbReference type="Rhea" id="RHEA:15197"/>
        <dbReference type="Rhea" id="RHEA-COMP:12418"/>
        <dbReference type="Rhea" id="RHEA-COMP:12419"/>
        <dbReference type="ChEBI" id="CHEBI:15378"/>
        <dbReference type="ChEBI" id="CHEBI:57856"/>
        <dbReference type="ChEBI" id="CHEBI:59789"/>
        <dbReference type="ChEBI" id="CHEBI:90615"/>
        <dbReference type="ChEBI" id="CHEBI:90616"/>
        <dbReference type="EC" id="2.1.1.72"/>
    </reaction>
</comment>
<feature type="domain" description="DNA methylase adenine-specific" evidence="8">
    <location>
        <begin position="3"/>
        <end position="215"/>
    </location>
</feature>
<evidence type="ECO:0000256" key="5">
    <source>
        <dbReference type="ARBA" id="ARBA00022747"/>
    </source>
</evidence>
<feature type="coiled-coil region" evidence="7">
    <location>
        <begin position="513"/>
        <end position="547"/>
    </location>
</feature>
<dbReference type="KEGG" id="mmio:HLA92_00875"/>
<dbReference type="InterPro" id="IPR002052">
    <property type="entry name" value="DNA_methylase_N6_adenine_CS"/>
</dbReference>
<dbReference type="InterPro" id="IPR003356">
    <property type="entry name" value="DNA_methylase_A-5"/>
</dbReference>
<proteinExistence type="predicted"/>
<dbReference type="PANTHER" id="PTHR42933:SF1">
    <property type="entry name" value="SITE-SPECIFIC DNA-METHYLTRANSFERASE (ADENINE-SPECIFIC)"/>
    <property type="match status" value="1"/>
</dbReference>
<keyword evidence="10" id="KW-1185">Reference proteome</keyword>
<dbReference type="Pfam" id="PF02384">
    <property type="entry name" value="N6_Mtase"/>
    <property type="match status" value="1"/>
</dbReference>
<dbReference type="InterPro" id="IPR051537">
    <property type="entry name" value="DNA_Adenine_Mtase"/>
</dbReference>
<keyword evidence="5" id="KW-0680">Restriction system</keyword>
<dbReference type="AlphaFoldDB" id="A0A6M4JCJ6"/>
<evidence type="ECO:0000256" key="2">
    <source>
        <dbReference type="ARBA" id="ARBA00022603"/>
    </source>
</evidence>
<dbReference type="GO" id="GO:0009007">
    <property type="term" value="F:site-specific DNA-methyltransferase (adenine-specific) activity"/>
    <property type="evidence" value="ECO:0007669"/>
    <property type="project" value="UniProtKB-EC"/>
</dbReference>
<evidence type="ECO:0000256" key="7">
    <source>
        <dbReference type="SAM" id="Coils"/>
    </source>
</evidence>
<evidence type="ECO:0000256" key="4">
    <source>
        <dbReference type="ARBA" id="ARBA00022691"/>
    </source>
</evidence>
<dbReference type="GO" id="GO:0009307">
    <property type="term" value="P:DNA restriction-modification system"/>
    <property type="evidence" value="ECO:0007669"/>
    <property type="project" value="UniProtKB-KW"/>
</dbReference>
<evidence type="ECO:0000256" key="3">
    <source>
        <dbReference type="ARBA" id="ARBA00022679"/>
    </source>
</evidence>
<reference evidence="9 10" key="1">
    <citation type="submission" date="2020-05" db="EMBL/GenBank/DDBJ databases">
        <title>Novel Mycoplasma species detected in Mirounga angustirostris (northern elephant seal) from the USA.</title>
        <authorList>
            <person name="Volokhov D.V."/>
        </authorList>
    </citation>
    <scope>NUCLEOTIDE SEQUENCE [LARGE SCALE GENOMIC DNA]</scope>
    <source>
        <strain evidence="9 10">Mirounga ES2806-NAS</strain>
    </source>
</reference>
<evidence type="ECO:0000256" key="1">
    <source>
        <dbReference type="ARBA" id="ARBA00011900"/>
    </source>
</evidence>
<keyword evidence="3" id="KW-0808">Transferase</keyword>
<accession>A0A6M4JCJ6</accession>
<evidence type="ECO:0000313" key="10">
    <source>
        <dbReference type="Proteomes" id="UP000502118"/>
    </source>
</evidence>
<dbReference type="GO" id="GO:0003677">
    <property type="term" value="F:DNA binding"/>
    <property type="evidence" value="ECO:0007669"/>
    <property type="project" value="InterPro"/>
</dbReference>
<dbReference type="PANTHER" id="PTHR42933">
    <property type="entry name" value="SLR6095 PROTEIN"/>
    <property type="match status" value="1"/>
</dbReference>
<dbReference type="Gene3D" id="3.40.50.150">
    <property type="entry name" value="Vaccinia Virus protein VP39"/>
    <property type="match status" value="1"/>
</dbReference>
<keyword evidence="7" id="KW-0175">Coiled coil</keyword>
<protein>
    <recommendedName>
        <fullName evidence="1">site-specific DNA-methyltransferase (adenine-specific)</fullName>
        <ecNumber evidence="1">2.1.1.72</ecNumber>
    </recommendedName>
</protein>